<evidence type="ECO:0000313" key="1">
    <source>
        <dbReference type="EMBL" id="KXN64906.1"/>
    </source>
</evidence>
<gene>
    <name evidence="1" type="ORF">CONCODRAFT_87996</name>
</gene>
<name>A0A137NQ80_CONC2</name>
<organism evidence="1 2">
    <name type="scientific">Conidiobolus coronatus (strain ATCC 28846 / CBS 209.66 / NRRL 28638)</name>
    <name type="common">Delacroixia coronata</name>
    <dbReference type="NCBI Taxonomy" id="796925"/>
    <lineage>
        <taxon>Eukaryota</taxon>
        <taxon>Fungi</taxon>
        <taxon>Fungi incertae sedis</taxon>
        <taxon>Zoopagomycota</taxon>
        <taxon>Entomophthoromycotina</taxon>
        <taxon>Entomophthoromycetes</taxon>
        <taxon>Entomophthorales</taxon>
        <taxon>Ancylistaceae</taxon>
        <taxon>Conidiobolus</taxon>
    </lineage>
</organism>
<reference evidence="1 2" key="1">
    <citation type="journal article" date="2015" name="Genome Biol. Evol.">
        <title>Phylogenomic analyses indicate that early fungi evolved digesting cell walls of algal ancestors of land plants.</title>
        <authorList>
            <person name="Chang Y."/>
            <person name="Wang S."/>
            <person name="Sekimoto S."/>
            <person name="Aerts A.L."/>
            <person name="Choi C."/>
            <person name="Clum A."/>
            <person name="LaButti K.M."/>
            <person name="Lindquist E.A."/>
            <person name="Yee Ngan C."/>
            <person name="Ohm R.A."/>
            <person name="Salamov A.A."/>
            <person name="Grigoriev I.V."/>
            <person name="Spatafora J.W."/>
            <person name="Berbee M.L."/>
        </authorList>
    </citation>
    <scope>NUCLEOTIDE SEQUENCE [LARGE SCALE GENOMIC DNA]</scope>
    <source>
        <strain evidence="1 2">NRRL 28638</strain>
    </source>
</reference>
<protein>
    <recommendedName>
        <fullName evidence="3">Amine oxidase domain-containing protein</fullName>
    </recommendedName>
</protein>
<dbReference type="Pfam" id="PF13450">
    <property type="entry name" value="NAD_binding_8"/>
    <property type="match status" value="1"/>
</dbReference>
<dbReference type="SUPFAM" id="SSF51905">
    <property type="entry name" value="FAD/NAD(P)-binding domain"/>
    <property type="match status" value="1"/>
</dbReference>
<dbReference type="AlphaFoldDB" id="A0A137NQ80"/>
<dbReference type="EMBL" id="KQ965077">
    <property type="protein sequence ID" value="KXN64906.1"/>
    <property type="molecule type" value="Genomic_DNA"/>
</dbReference>
<dbReference type="InterPro" id="IPR036188">
    <property type="entry name" value="FAD/NAD-bd_sf"/>
</dbReference>
<accession>A0A137NQ80</accession>
<dbReference type="Gene3D" id="3.90.660.10">
    <property type="match status" value="1"/>
</dbReference>
<evidence type="ECO:0008006" key="3">
    <source>
        <dbReference type="Google" id="ProtNLM"/>
    </source>
</evidence>
<evidence type="ECO:0000313" key="2">
    <source>
        <dbReference type="Proteomes" id="UP000070444"/>
    </source>
</evidence>
<dbReference type="STRING" id="796925.A0A137NQ80"/>
<dbReference type="OrthoDB" id="7777654at2759"/>
<dbReference type="Gene3D" id="3.50.50.60">
    <property type="entry name" value="FAD/NAD(P)-binding domain"/>
    <property type="match status" value="1"/>
</dbReference>
<proteinExistence type="predicted"/>
<sequence length="334" mass="38520">MNYLIYLTLIKTLISIKFDYPNESTRYLEVDSLSNIKIDYEKFKWPTDEKLHFTLSKCNCPDYSKEIEIYDLPTPSEWSNSTTYPKKFIWKVPLPGHMYYFSGQCVKLWNSKKELLTQSAPFDLMLSKFIGVTDQDFVVYDAVSEYDNGLLPKVVDEAPKTVGIVGGGISGMFSALLLDRLNLGYKIHMHELKDRLGGRMESHRFYRKNSDGEEEEIAFCDLGAHFLPLFKYTVNGIKIDVNHDITRKLINKLNYLNQNTSIPMIEIIPVNNPPDISPMAHRGDDQYKDGIDNFVNAISLKMKNVHYHHNIFTTKLAKESTIRSPMIMLLSVLH</sequence>
<keyword evidence="2" id="KW-1185">Reference proteome</keyword>
<dbReference type="Proteomes" id="UP000070444">
    <property type="component" value="Unassembled WGS sequence"/>
</dbReference>